<evidence type="ECO:0000313" key="1">
    <source>
        <dbReference type="EMBL" id="MBR7792042.1"/>
    </source>
</evidence>
<evidence type="ECO:0000313" key="2">
    <source>
        <dbReference type="Proteomes" id="UP000682982"/>
    </source>
</evidence>
<gene>
    <name evidence="1" type="ORF">KDM87_05485</name>
</gene>
<keyword evidence="2" id="KW-1185">Reference proteome</keyword>
<dbReference type="EMBL" id="JAGSPK010000002">
    <property type="protein sequence ID" value="MBR7792042.1"/>
    <property type="molecule type" value="Genomic_DNA"/>
</dbReference>
<evidence type="ECO:0008006" key="3">
    <source>
        <dbReference type="Google" id="ProtNLM"/>
    </source>
</evidence>
<reference evidence="1 2" key="1">
    <citation type="submission" date="2021-04" db="EMBL/GenBank/DDBJ databases">
        <title>novel species isolated from subtropical streams in China.</title>
        <authorList>
            <person name="Lu H."/>
        </authorList>
    </citation>
    <scope>NUCLEOTIDE SEQUENCE [LARGE SCALE GENOMIC DNA]</scope>
    <source>
        <strain evidence="1 2">FT147W</strain>
    </source>
</reference>
<sequence length="179" mass="20898">MKKIIFVLAFCISVSSYSKDQENNNECKIDAISESEILNLPLDVFDSEEKGWRRFSLMGCYAEAVKIIDKYNDKNGATYRTNFHQAQLQLYLEHYPEAKALLYKSLRADLPIDPTFKWNEYVLGHVAFIDKDKPSLDFYISKLQQYNADIRNQMNIKLLIKMSNKLDSPYPSIFSFPKK</sequence>
<accession>A0ABS5H000</accession>
<dbReference type="RefSeq" id="WP_212678145.1">
    <property type="nucleotide sequence ID" value="NZ_JAGSPK010000002.1"/>
</dbReference>
<dbReference type="Proteomes" id="UP000682982">
    <property type="component" value="Unassembled WGS sequence"/>
</dbReference>
<proteinExistence type="predicted"/>
<comment type="caution">
    <text evidence="1">The sequence shown here is derived from an EMBL/GenBank/DDBJ whole genome shotgun (WGS) entry which is preliminary data.</text>
</comment>
<protein>
    <recommendedName>
        <fullName evidence="3">Tetratricopeptide repeat protein</fullName>
    </recommendedName>
</protein>
<name>A0ABS5H000_9BURK</name>
<organism evidence="1 2">
    <name type="scientific">Undibacterium rivi</name>
    <dbReference type="NCBI Taxonomy" id="2828729"/>
    <lineage>
        <taxon>Bacteria</taxon>
        <taxon>Pseudomonadati</taxon>
        <taxon>Pseudomonadota</taxon>
        <taxon>Betaproteobacteria</taxon>
        <taxon>Burkholderiales</taxon>
        <taxon>Oxalobacteraceae</taxon>
        <taxon>Undibacterium</taxon>
    </lineage>
</organism>